<feature type="compositionally biased region" description="Acidic residues" evidence="1">
    <location>
        <begin position="16"/>
        <end position="25"/>
    </location>
</feature>
<comment type="caution">
    <text evidence="2">The sequence shown here is derived from an EMBL/GenBank/DDBJ whole genome shotgun (WGS) entry which is preliminary data.</text>
</comment>
<organism evidence="2 3">
    <name type="scientific">Trifolium pratense</name>
    <name type="common">Red clover</name>
    <dbReference type="NCBI Taxonomy" id="57577"/>
    <lineage>
        <taxon>Eukaryota</taxon>
        <taxon>Viridiplantae</taxon>
        <taxon>Streptophyta</taxon>
        <taxon>Embryophyta</taxon>
        <taxon>Tracheophyta</taxon>
        <taxon>Spermatophyta</taxon>
        <taxon>Magnoliopsida</taxon>
        <taxon>eudicotyledons</taxon>
        <taxon>Gunneridae</taxon>
        <taxon>Pentapetalae</taxon>
        <taxon>rosids</taxon>
        <taxon>fabids</taxon>
        <taxon>Fabales</taxon>
        <taxon>Fabaceae</taxon>
        <taxon>Papilionoideae</taxon>
        <taxon>50 kb inversion clade</taxon>
        <taxon>NPAAA clade</taxon>
        <taxon>Hologalegina</taxon>
        <taxon>IRL clade</taxon>
        <taxon>Trifolieae</taxon>
        <taxon>Trifolium</taxon>
    </lineage>
</organism>
<dbReference type="PANTHER" id="PTHR36741">
    <property type="entry name" value="OS07G0100500 PROTEIN"/>
    <property type="match status" value="1"/>
</dbReference>
<dbReference type="PANTHER" id="PTHR36741:SF1">
    <property type="entry name" value="OS07G0100500 PROTEIN"/>
    <property type="match status" value="1"/>
</dbReference>
<feature type="compositionally biased region" description="Low complexity" evidence="1">
    <location>
        <begin position="26"/>
        <end position="36"/>
    </location>
</feature>
<reference evidence="2 3" key="2">
    <citation type="journal article" date="2017" name="Front. Plant Sci.">
        <title>Gene Classification and Mining of Molecular Markers Useful in Red Clover (Trifolium pratense) Breeding.</title>
        <authorList>
            <person name="Istvanek J."/>
            <person name="Dluhosova J."/>
            <person name="Dluhos P."/>
            <person name="Patkova L."/>
            <person name="Nedelnik J."/>
            <person name="Repkova J."/>
        </authorList>
    </citation>
    <scope>NUCLEOTIDE SEQUENCE [LARGE SCALE GENOMIC DNA]</scope>
    <source>
        <strain evidence="3">cv. Tatra</strain>
        <tissue evidence="2">Young leaves</tissue>
    </source>
</reference>
<proteinExistence type="predicted"/>
<evidence type="ECO:0000256" key="1">
    <source>
        <dbReference type="SAM" id="MobiDB-lite"/>
    </source>
</evidence>
<sequence>MANRRERDLIHRDGVDPLDGEDFNFDDSSSVESYAGSGSGGGSVASSSSPGDDDGGGLRSEVGLTERLTDIIVDESDGDLLIQQTNCEERLLQWLQALDMQVIGACRADERLKPLLKMNTVSGVSEDPLLTQLIQHFEPSEVGMLARCFCLPLVTIRVGKISKEGTRLCPTANSQIGSGDPFMARHTTDASSILAKRGDFWKKTLSDDDLEVGREVRERTKAYG</sequence>
<dbReference type="EMBL" id="ASHM01003508">
    <property type="protein sequence ID" value="PNY09982.1"/>
    <property type="molecule type" value="Genomic_DNA"/>
</dbReference>
<reference evidence="2 3" key="1">
    <citation type="journal article" date="2014" name="Am. J. Bot.">
        <title>Genome assembly and annotation for red clover (Trifolium pratense; Fabaceae).</title>
        <authorList>
            <person name="Istvanek J."/>
            <person name="Jaros M."/>
            <person name="Krenek A."/>
            <person name="Repkova J."/>
        </authorList>
    </citation>
    <scope>NUCLEOTIDE SEQUENCE [LARGE SCALE GENOMIC DNA]</scope>
    <source>
        <strain evidence="3">cv. Tatra</strain>
        <tissue evidence="2">Young leaves</tissue>
    </source>
</reference>
<dbReference type="AlphaFoldDB" id="A0A2K3P3V6"/>
<dbReference type="ExpressionAtlas" id="A0A2K3P3V6">
    <property type="expression patterns" value="baseline"/>
</dbReference>
<dbReference type="Proteomes" id="UP000236291">
    <property type="component" value="Unassembled WGS sequence"/>
</dbReference>
<feature type="compositionally biased region" description="Basic and acidic residues" evidence="1">
    <location>
        <begin position="1"/>
        <end position="15"/>
    </location>
</feature>
<dbReference type="STRING" id="57577.A0A2K3P3V6"/>
<evidence type="ECO:0000313" key="3">
    <source>
        <dbReference type="Proteomes" id="UP000236291"/>
    </source>
</evidence>
<evidence type="ECO:0000313" key="2">
    <source>
        <dbReference type="EMBL" id="PNY09982.1"/>
    </source>
</evidence>
<protein>
    <submittedName>
        <fullName evidence="2">Uncharacterized protein</fullName>
    </submittedName>
</protein>
<accession>A0A2K3P3V6</accession>
<name>A0A2K3P3V6_TRIPR</name>
<gene>
    <name evidence="2" type="ORF">L195_g006545</name>
</gene>
<feature type="region of interest" description="Disordered" evidence="1">
    <location>
        <begin position="1"/>
        <end position="60"/>
    </location>
</feature>